<dbReference type="RefSeq" id="WP_386196771.1">
    <property type="nucleotide sequence ID" value="NZ_JBHSBC010000056.1"/>
</dbReference>
<dbReference type="Proteomes" id="UP001595698">
    <property type="component" value="Unassembled WGS sequence"/>
</dbReference>
<proteinExistence type="predicted"/>
<dbReference type="EMBL" id="JBHSBC010000056">
    <property type="protein sequence ID" value="MFC3986490.1"/>
    <property type="molecule type" value="Genomic_DNA"/>
</dbReference>
<evidence type="ECO:0000256" key="1">
    <source>
        <dbReference type="SAM" id="MobiDB-lite"/>
    </source>
</evidence>
<accession>A0ABV8FEV1</accession>
<comment type="caution">
    <text evidence="2">The sequence shown here is derived from an EMBL/GenBank/DDBJ whole genome shotgun (WGS) entry which is preliminary data.</text>
</comment>
<gene>
    <name evidence="2" type="ORF">ACFOYY_40605</name>
</gene>
<name>A0ABV8FEV1_9ACTN</name>
<protein>
    <submittedName>
        <fullName evidence="2">Uncharacterized protein</fullName>
    </submittedName>
</protein>
<feature type="region of interest" description="Disordered" evidence="1">
    <location>
        <begin position="1"/>
        <end position="21"/>
    </location>
</feature>
<keyword evidence="3" id="KW-1185">Reference proteome</keyword>
<reference evidence="3" key="1">
    <citation type="journal article" date="2019" name="Int. J. Syst. Evol. Microbiol.">
        <title>The Global Catalogue of Microorganisms (GCM) 10K type strain sequencing project: providing services to taxonomists for standard genome sequencing and annotation.</title>
        <authorList>
            <consortium name="The Broad Institute Genomics Platform"/>
            <consortium name="The Broad Institute Genome Sequencing Center for Infectious Disease"/>
            <person name="Wu L."/>
            <person name="Ma J."/>
        </authorList>
    </citation>
    <scope>NUCLEOTIDE SEQUENCE [LARGE SCALE GENOMIC DNA]</scope>
    <source>
        <strain evidence="3">TBRC 7912</strain>
    </source>
</reference>
<organism evidence="2 3">
    <name type="scientific">Streptosporangium jomthongense</name>
    <dbReference type="NCBI Taxonomy" id="1193683"/>
    <lineage>
        <taxon>Bacteria</taxon>
        <taxon>Bacillati</taxon>
        <taxon>Actinomycetota</taxon>
        <taxon>Actinomycetes</taxon>
        <taxon>Streptosporangiales</taxon>
        <taxon>Streptosporangiaceae</taxon>
        <taxon>Streptosporangium</taxon>
    </lineage>
</organism>
<evidence type="ECO:0000313" key="3">
    <source>
        <dbReference type="Proteomes" id="UP001595698"/>
    </source>
</evidence>
<sequence>MAALPESRAGDAGSSTEPSRVGEVLSSTGACFASASFGVNRCHDRLGDERGGYGEDGGHVPLADSALGVVGVILVG</sequence>
<evidence type="ECO:0000313" key="2">
    <source>
        <dbReference type="EMBL" id="MFC3986490.1"/>
    </source>
</evidence>